<organism evidence="3 4">
    <name type="scientific">Neocallimastix californiae</name>
    <dbReference type="NCBI Taxonomy" id="1754190"/>
    <lineage>
        <taxon>Eukaryota</taxon>
        <taxon>Fungi</taxon>
        <taxon>Fungi incertae sedis</taxon>
        <taxon>Chytridiomycota</taxon>
        <taxon>Chytridiomycota incertae sedis</taxon>
        <taxon>Neocallimastigomycetes</taxon>
        <taxon>Neocallimastigales</taxon>
        <taxon>Neocallimastigaceae</taxon>
        <taxon>Neocallimastix</taxon>
    </lineage>
</organism>
<dbReference type="Gene3D" id="1.25.10.10">
    <property type="entry name" value="Leucine-rich Repeat Variant"/>
    <property type="match status" value="1"/>
</dbReference>
<dbReference type="PANTHER" id="PTHR14716">
    <property type="entry name" value="CILIA- AND FLAGELLA-ASSOCIATED PROTEIN 69"/>
    <property type="match status" value="1"/>
</dbReference>
<dbReference type="InterPro" id="IPR048732">
    <property type="entry name" value="CFA69"/>
</dbReference>
<evidence type="ECO:0000256" key="1">
    <source>
        <dbReference type="SAM" id="Coils"/>
    </source>
</evidence>
<protein>
    <recommendedName>
        <fullName evidence="2">Cilia- and flagella-associated protein 69 ARM repeats domain-containing protein</fullName>
    </recommendedName>
</protein>
<gene>
    <name evidence="3" type="ORF">LY90DRAFT_667194</name>
</gene>
<accession>A0A1Y2EL77</accession>
<dbReference type="InterPro" id="IPR016024">
    <property type="entry name" value="ARM-type_fold"/>
</dbReference>
<keyword evidence="1" id="KW-0175">Coiled coil</keyword>
<sequence>MESCQTSQNPIEVKDYNRNVLSEDNKIFNDNTSENKIIENASQSSLKNKVLLTSLLSNESDHKNEIVKSPSASLILSESEMKEVEKAYQVADKLQSVKIRKIDPTRFLHSLPDGAYPQLPKLKKYTTVYTSRTLFPIDNNDDIKENSSKFHEEKLKNENDVNNNDDYMTEFQNININNTEEHPLKKDDNNTLMSNQINDDINKNNDNSLNSEQIKRSEEDKIDIDKTYKNLMPKFTDMVKVKKINFPMIMDILNGKRTNTLYERHASIIEKLVKIIEESMKEEYVSWLIDIINTLRKKILQGGLILVKPLINLIESIKIYEFLNQNSNPIENKKIKLLNTILKTISIPNYPELCYCILNTISKFAKQNISDKPIPPINPPVLCKQLSQNTLNIYFNLYYFNQSPKSLYIISHSNVIKYLLNSSYFSENSEVQLQLLLTLKFLLHSDELCDKFLNCDGMNLLCKYTNSMTNIKNYYNISNKNSINNKKINELPMTPHQSVGDLIVNDNEFIDYNNKNSSSSNSNMCSASNTINNLNGTISEHNENNSLSVTTTESMNINKMKNIKLNYDAIYTVIEILIYVVDTKKRNDAIIQVSHKESMFYLKCIYEQICLSVKREIHKNIRNDLVTFFSRILANTSKTSNKLSSIFYKINLTNSIYNELKKPDPVFVNKIIPIDYEYKQILFNIIGYLCFSNENIELLSDLGFLEYSFKYLTFEDSEYIKSLNVMQLKQIQLQILDILSYMLQDKMIKKKWFKCEGNMKIYNYLPEAIFNESGLTDGCNIISSVVGLIPSTLKVLLNISQLGLYMKSHLGSLGIFKTLIDILNNNTFDDEVIQLGLMICSSLCHDCIQNKDIFNKEGGIKMLTKKLKYQNPNKSSQHIILLSTIDCIWKSICGCKKSEFKFFENEGLKLLLNIIENDKEIRNQAMGCLLDLMENINARSYLLLWRSEKNSNIGIEQLLINLWIEIENNLGVNKIGGNIISNTRSPLQPDNFIKDNYRLKANIQLNKSCVINDMKDDFRVKIFSMFEILGFNSFDATLTIDQKIYLEYIKKYLDFKIGETWDEIIDELNIQGIRPITPDNDYIMAIHRSLNKKGENVQKFQQELVKMKNKLQKTENNYFMEELQQIERVKYESLKREKYQTKIKQAFKSQNK</sequence>
<evidence type="ECO:0000259" key="2">
    <source>
        <dbReference type="Pfam" id="PF21049"/>
    </source>
</evidence>
<dbReference type="PANTHER" id="PTHR14716:SF0">
    <property type="entry name" value="CILIA- AND FLAGELLA-ASSOCIATED PROTEIN 69"/>
    <property type="match status" value="1"/>
</dbReference>
<dbReference type="AlphaFoldDB" id="A0A1Y2EL77"/>
<feature type="coiled-coil region" evidence="1">
    <location>
        <begin position="1090"/>
        <end position="1117"/>
    </location>
</feature>
<keyword evidence="4" id="KW-1185">Reference proteome</keyword>
<dbReference type="Proteomes" id="UP000193920">
    <property type="component" value="Unassembled WGS sequence"/>
</dbReference>
<dbReference type="InterPro" id="IPR048733">
    <property type="entry name" value="CFA69_ARM_dom"/>
</dbReference>
<comment type="caution">
    <text evidence="3">The sequence shown here is derived from an EMBL/GenBank/DDBJ whole genome shotgun (WGS) entry which is preliminary data.</text>
</comment>
<dbReference type="Pfam" id="PF21049">
    <property type="entry name" value="CFA69_ARM_rpt"/>
    <property type="match status" value="1"/>
</dbReference>
<name>A0A1Y2EL77_9FUNG</name>
<feature type="domain" description="Cilia- and flagella-associated protein 69 ARM repeats" evidence="2">
    <location>
        <begin position="542"/>
        <end position="1064"/>
    </location>
</feature>
<dbReference type="STRING" id="1754190.A0A1Y2EL77"/>
<dbReference type="GO" id="GO:1902093">
    <property type="term" value="P:positive regulation of flagellated sperm motility"/>
    <property type="evidence" value="ECO:0007669"/>
    <property type="project" value="TreeGrafter"/>
</dbReference>
<reference evidence="3 4" key="1">
    <citation type="submission" date="2016-08" db="EMBL/GenBank/DDBJ databases">
        <title>A Parts List for Fungal Cellulosomes Revealed by Comparative Genomics.</title>
        <authorList>
            <consortium name="DOE Joint Genome Institute"/>
            <person name="Haitjema C.H."/>
            <person name="Gilmore S.P."/>
            <person name="Henske J.K."/>
            <person name="Solomon K.V."/>
            <person name="De Groot R."/>
            <person name="Kuo A."/>
            <person name="Mondo S.J."/>
            <person name="Salamov A.A."/>
            <person name="Labutti K."/>
            <person name="Zhao Z."/>
            <person name="Chiniquy J."/>
            <person name="Barry K."/>
            <person name="Brewer H.M."/>
            <person name="Purvine S.O."/>
            <person name="Wright A.T."/>
            <person name="Boxma B."/>
            <person name="Van Alen T."/>
            <person name="Hackstein J.H."/>
            <person name="Baker S.E."/>
            <person name="Grigoriev I.V."/>
            <person name="O'Malley M.A."/>
        </authorList>
    </citation>
    <scope>NUCLEOTIDE SEQUENCE [LARGE SCALE GENOMIC DNA]</scope>
    <source>
        <strain evidence="3 4">G1</strain>
    </source>
</reference>
<dbReference type="EMBL" id="MCOG01000040">
    <property type="protein sequence ID" value="ORY72320.1"/>
    <property type="molecule type" value="Genomic_DNA"/>
</dbReference>
<evidence type="ECO:0000313" key="3">
    <source>
        <dbReference type="EMBL" id="ORY72320.1"/>
    </source>
</evidence>
<dbReference type="GO" id="GO:0097730">
    <property type="term" value="C:non-motile cilium"/>
    <property type="evidence" value="ECO:0007669"/>
    <property type="project" value="TreeGrafter"/>
</dbReference>
<evidence type="ECO:0000313" key="4">
    <source>
        <dbReference type="Proteomes" id="UP000193920"/>
    </source>
</evidence>
<proteinExistence type="predicted"/>
<dbReference type="SUPFAM" id="SSF48371">
    <property type="entry name" value="ARM repeat"/>
    <property type="match status" value="2"/>
</dbReference>
<dbReference type="InterPro" id="IPR011989">
    <property type="entry name" value="ARM-like"/>
</dbReference>
<dbReference type="OrthoDB" id="191673at2759"/>